<name>A0A9P5YTI2_9AGAR</name>
<gene>
    <name evidence="2" type="ORF">BDN70DRAFT_899728</name>
</gene>
<protein>
    <recommendedName>
        <fullName evidence="4">PEBP-like protein</fullName>
    </recommendedName>
</protein>
<dbReference type="Proteomes" id="UP000807469">
    <property type="component" value="Unassembled WGS sequence"/>
</dbReference>
<feature type="signal peptide" evidence="1">
    <location>
        <begin position="1"/>
        <end position="20"/>
    </location>
</feature>
<evidence type="ECO:0000256" key="1">
    <source>
        <dbReference type="SAM" id="SignalP"/>
    </source>
</evidence>
<reference evidence="2" key="1">
    <citation type="submission" date="2020-11" db="EMBL/GenBank/DDBJ databases">
        <authorList>
            <consortium name="DOE Joint Genome Institute"/>
            <person name="Ahrendt S."/>
            <person name="Riley R."/>
            <person name="Andreopoulos W."/>
            <person name="Labutti K."/>
            <person name="Pangilinan J."/>
            <person name="Ruiz-Duenas F.J."/>
            <person name="Barrasa J.M."/>
            <person name="Sanchez-Garcia M."/>
            <person name="Camarero S."/>
            <person name="Miyauchi S."/>
            <person name="Serrano A."/>
            <person name="Linde D."/>
            <person name="Babiker R."/>
            <person name="Drula E."/>
            <person name="Ayuso-Fernandez I."/>
            <person name="Pacheco R."/>
            <person name="Padilla G."/>
            <person name="Ferreira P."/>
            <person name="Barriuso J."/>
            <person name="Kellner H."/>
            <person name="Castanera R."/>
            <person name="Alfaro M."/>
            <person name="Ramirez L."/>
            <person name="Pisabarro A.G."/>
            <person name="Kuo A."/>
            <person name="Tritt A."/>
            <person name="Lipzen A."/>
            <person name="He G."/>
            <person name="Yan M."/>
            <person name="Ng V."/>
            <person name="Cullen D."/>
            <person name="Martin F."/>
            <person name="Rosso M.-N."/>
            <person name="Henrissat B."/>
            <person name="Hibbett D."/>
            <person name="Martinez A.T."/>
            <person name="Grigoriev I.V."/>
        </authorList>
    </citation>
    <scope>NUCLEOTIDE SEQUENCE</scope>
    <source>
        <strain evidence="2">CIRM-BRFM 674</strain>
    </source>
</reference>
<accession>A0A9P5YTI2</accession>
<dbReference type="OrthoDB" id="2986946at2759"/>
<evidence type="ECO:0000313" key="3">
    <source>
        <dbReference type="Proteomes" id="UP000807469"/>
    </source>
</evidence>
<feature type="chain" id="PRO_5040340066" description="PEBP-like protein" evidence="1">
    <location>
        <begin position="21"/>
        <end position="189"/>
    </location>
</feature>
<keyword evidence="3" id="KW-1185">Reference proteome</keyword>
<sequence length="189" mass="20144">MYSALSSIVAFFSLLSIVTATAVIKRAPEIEERAGRTFIGYNGFNGTPRPPQASGGGELGAVFYVADAVDLAKLFAHGADPSKDFICLIHADSTEWARIPKAWVPQRILSQGGNAVNAFSPGTVVFAPHTNAGLPAGSPAHVYQLGVRQAQISRLQLTADCKPKATFAKDHSTLNYPSLDKAWNIQHPA</sequence>
<evidence type="ECO:0008006" key="4">
    <source>
        <dbReference type="Google" id="ProtNLM"/>
    </source>
</evidence>
<dbReference type="InterPro" id="IPR045564">
    <property type="entry name" value="DUF5910"/>
</dbReference>
<evidence type="ECO:0000313" key="2">
    <source>
        <dbReference type="EMBL" id="KAF9473495.1"/>
    </source>
</evidence>
<keyword evidence="1" id="KW-0732">Signal</keyword>
<proteinExistence type="predicted"/>
<dbReference type="Pfam" id="PF19287">
    <property type="entry name" value="DUF5910"/>
    <property type="match status" value="1"/>
</dbReference>
<dbReference type="AlphaFoldDB" id="A0A9P5YTI2"/>
<organism evidence="2 3">
    <name type="scientific">Pholiota conissans</name>
    <dbReference type="NCBI Taxonomy" id="109636"/>
    <lineage>
        <taxon>Eukaryota</taxon>
        <taxon>Fungi</taxon>
        <taxon>Dikarya</taxon>
        <taxon>Basidiomycota</taxon>
        <taxon>Agaricomycotina</taxon>
        <taxon>Agaricomycetes</taxon>
        <taxon>Agaricomycetidae</taxon>
        <taxon>Agaricales</taxon>
        <taxon>Agaricineae</taxon>
        <taxon>Strophariaceae</taxon>
        <taxon>Pholiota</taxon>
    </lineage>
</organism>
<comment type="caution">
    <text evidence="2">The sequence shown here is derived from an EMBL/GenBank/DDBJ whole genome shotgun (WGS) entry which is preliminary data.</text>
</comment>
<dbReference type="EMBL" id="MU155438">
    <property type="protein sequence ID" value="KAF9473495.1"/>
    <property type="molecule type" value="Genomic_DNA"/>
</dbReference>